<sequence length="213" mass="22585">MRFQDFLIPLALLLYSTSAVDDSSFCEEILTTLRENLESLSPALQLSLDNIHANYAELTKAGIQPNIEEYVQKAMTVLVQFDELFQMPEKTAEIATTEAPARARKRASPSKRKQSLTSIVEHVASLVNPIAYGVQCGLEKGADNVKAAVQSAGASLDQESNGIADVAGCATAGLGNTVGTVPRYIITLAKALSSGSSPLAGTIFGENSGYDSD</sequence>
<evidence type="ECO:0000313" key="2">
    <source>
        <dbReference type="EMBL" id="KAH8693103.1"/>
    </source>
</evidence>
<feature type="chain" id="PRO_5042198812" description="Cell wall protein" evidence="1">
    <location>
        <begin position="20"/>
        <end position="213"/>
    </location>
</feature>
<evidence type="ECO:0000313" key="3">
    <source>
        <dbReference type="Proteomes" id="UP001201262"/>
    </source>
</evidence>
<evidence type="ECO:0008006" key="4">
    <source>
        <dbReference type="Google" id="ProtNLM"/>
    </source>
</evidence>
<dbReference type="Proteomes" id="UP001201262">
    <property type="component" value="Unassembled WGS sequence"/>
</dbReference>
<comment type="caution">
    <text evidence="2">The sequence shown here is derived from an EMBL/GenBank/DDBJ whole genome shotgun (WGS) entry which is preliminary data.</text>
</comment>
<gene>
    <name evidence="2" type="ORF">BGW36DRAFT_362638</name>
</gene>
<dbReference type="RefSeq" id="XP_046068976.1">
    <property type="nucleotide sequence ID" value="XM_046214392.1"/>
</dbReference>
<name>A0AAD4KKJ0_9EURO</name>
<keyword evidence="1" id="KW-0732">Signal</keyword>
<dbReference type="EMBL" id="JAJTJA010000010">
    <property type="protein sequence ID" value="KAH8693103.1"/>
    <property type="molecule type" value="Genomic_DNA"/>
</dbReference>
<feature type="signal peptide" evidence="1">
    <location>
        <begin position="1"/>
        <end position="19"/>
    </location>
</feature>
<reference evidence="2" key="1">
    <citation type="submission" date="2021-12" db="EMBL/GenBank/DDBJ databases">
        <title>Convergent genome expansion in fungi linked to evolution of root-endophyte symbiosis.</title>
        <authorList>
            <consortium name="DOE Joint Genome Institute"/>
            <person name="Ke Y.-H."/>
            <person name="Bonito G."/>
            <person name="Liao H.-L."/>
            <person name="Looney B."/>
            <person name="Rojas-Flechas A."/>
            <person name="Nash J."/>
            <person name="Hameed K."/>
            <person name="Schadt C."/>
            <person name="Martin F."/>
            <person name="Crous P.W."/>
            <person name="Miettinen O."/>
            <person name="Magnuson J.K."/>
            <person name="Labbe J."/>
            <person name="Jacobson D."/>
            <person name="Doktycz M.J."/>
            <person name="Veneault-Fourrey C."/>
            <person name="Kuo A."/>
            <person name="Mondo S."/>
            <person name="Calhoun S."/>
            <person name="Riley R."/>
            <person name="Ohm R."/>
            <person name="LaButti K."/>
            <person name="Andreopoulos B."/>
            <person name="Pangilinan J."/>
            <person name="Nolan M."/>
            <person name="Tritt A."/>
            <person name="Clum A."/>
            <person name="Lipzen A."/>
            <person name="Daum C."/>
            <person name="Barry K."/>
            <person name="Grigoriev I.V."/>
            <person name="Vilgalys R."/>
        </authorList>
    </citation>
    <scope>NUCLEOTIDE SEQUENCE</scope>
    <source>
        <strain evidence="2">PMI_201</strain>
    </source>
</reference>
<organism evidence="2 3">
    <name type="scientific">Talaromyces proteolyticus</name>
    <dbReference type="NCBI Taxonomy" id="1131652"/>
    <lineage>
        <taxon>Eukaryota</taxon>
        <taxon>Fungi</taxon>
        <taxon>Dikarya</taxon>
        <taxon>Ascomycota</taxon>
        <taxon>Pezizomycotina</taxon>
        <taxon>Eurotiomycetes</taxon>
        <taxon>Eurotiomycetidae</taxon>
        <taxon>Eurotiales</taxon>
        <taxon>Trichocomaceae</taxon>
        <taxon>Talaromyces</taxon>
        <taxon>Talaromyces sect. Bacilispori</taxon>
    </lineage>
</organism>
<dbReference type="AlphaFoldDB" id="A0AAD4KKJ0"/>
<dbReference type="GeneID" id="70244679"/>
<protein>
    <recommendedName>
        <fullName evidence="4">Cell wall protein</fullName>
    </recommendedName>
</protein>
<evidence type="ECO:0000256" key="1">
    <source>
        <dbReference type="SAM" id="SignalP"/>
    </source>
</evidence>
<proteinExistence type="predicted"/>
<accession>A0AAD4KKJ0</accession>
<keyword evidence="3" id="KW-1185">Reference proteome</keyword>